<keyword evidence="4" id="KW-1185">Reference proteome</keyword>
<dbReference type="Proteomes" id="UP000031737">
    <property type="component" value="Unassembled WGS sequence"/>
</dbReference>
<proteinExistence type="predicted"/>
<dbReference type="VEuPathDB" id="TriTrypDB:TRSC58_01664"/>
<feature type="region of interest" description="Disordered" evidence="2">
    <location>
        <begin position="312"/>
        <end position="383"/>
    </location>
</feature>
<sequence>MRSTTPPLYYKRPEGVPLPYYTAGGAAARDVPPSLRVPPATTASAACNLVQATAQNFTRLGSTEQATYGPQLAVNSTFPSVPSVANPFNLVNPSPRASVTAENPADLLQQSAARWSVTASQSAQALSALEAEEASLLLEEQAMKAKLAELQLTRQSHIEGQLELSHGWAALLDREERYFTEPLVDLSEEIMAREHQCGLLHDQLQQAEAHLEALLREHQEYDAVVEEKKSLETEMQRVREGFLAVERRRKACRLRAELFFDAESRRAVQASHHVRVLDTQLKEMGSTGPLAELRSAPPSRSTSRGVTFAQKSIIVDGGPHANAATEEEEEEDGEDAGLTQGVGGTSVCLQNDEDDEDVGGIGGQSAAYSLSLPKRRRVEVPTA</sequence>
<protein>
    <recommendedName>
        <fullName evidence="5">Kinetoplastid kinetochore protein 8</fullName>
    </recommendedName>
</protein>
<keyword evidence="1" id="KW-0175">Coiled coil</keyword>
<feature type="compositionally biased region" description="Acidic residues" evidence="2">
    <location>
        <begin position="325"/>
        <end position="335"/>
    </location>
</feature>
<dbReference type="OrthoDB" id="272695at2759"/>
<accession>A0A061J8G3</accession>
<reference evidence="3 4" key="1">
    <citation type="submission" date="2013-07" db="EMBL/GenBank/DDBJ databases">
        <authorList>
            <person name="Stoco P.H."/>
            <person name="Wagner G."/>
            <person name="Gerber A."/>
            <person name="Zaha A."/>
            <person name="Thompson C."/>
            <person name="Bartholomeu D.C."/>
            <person name="Luckemeyer D.D."/>
            <person name="Bahia D."/>
            <person name="Loreto E."/>
            <person name="Prestes E.B."/>
            <person name="Lima F.M."/>
            <person name="Rodrigues-Luiz G."/>
            <person name="Vallejo G.A."/>
            <person name="Filho J.F."/>
            <person name="Monteiro K.M."/>
            <person name="Tyler K.M."/>
            <person name="de Almeida L.G."/>
            <person name="Ortiz M.F."/>
            <person name="Siervo M.A."/>
            <person name="de Moraes M.H."/>
            <person name="Cunha O.L."/>
            <person name="Mendonca-Neto R."/>
            <person name="Silva R."/>
            <person name="Teixeira S.M."/>
            <person name="Murta S.M."/>
            <person name="Sincero T.C."/>
            <person name="Mendes T.A."/>
            <person name="Urmenyi T.P."/>
            <person name="Silva V.G."/>
            <person name="da Rocha W.D."/>
            <person name="Andersson B."/>
            <person name="Romanha A.J."/>
            <person name="Steindel M."/>
            <person name="de Vasconcelos A.T."/>
            <person name="Grisard E.C."/>
        </authorList>
    </citation>
    <scope>NUCLEOTIDE SEQUENCE [LARGE SCALE GENOMIC DNA]</scope>
    <source>
        <strain evidence="3 4">SC58</strain>
    </source>
</reference>
<organism evidence="3 4">
    <name type="scientific">Trypanosoma rangeli SC58</name>
    <dbReference type="NCBI Taxonomy" id="429131"/>
    <lineage>
        <taxon>Eukaryota</taxon>
        <taxon>Discoba</taxon>
        <taxon>Euglenozoa</taxon>
        <taxon>Kinetoplastea</taxon>
        <taxon>Metakinetoplastina</taxon>
        <taxon>Trypanosomatida</taxon>
        <taxon>Trypanosomatidae</taxon>
        <taxon>Trypanosoma</taxon>
        <taxon>Herpetosoma</taxon>
    </lineage>
</organism>
<evidence type="ECO:0008006" key="5">
    <source>
        <dbReference type="Google" id="ProtNLM"/>
    </source>
</evidence>
<dbReference type="EMBL" id="AUPL01001664">
    <property type="protein sequence ID" value="ESL10600.1"/>
    <property type="molecule type" value="Genomic_DNA"/>
</dbReference>
<evidence type="ECO:0000313" key="3">
    <source>
        <dbReference type="EMBL" id="ESL10600.1"/>
    </source>
</evidence>
<name>A0A061J8G3_TRYRA</name>
<dbReference type="AlphaFoldDB" id="A0A061J8G3"/>
<comment type="caution">
    <text evidence="3">The sequence shown here is derived from an EMBL/GenBank/DDBJ whole genome shotgun (WGS) entry which is preliminary data.</text>
</comment>
<evidence type="ECO:0000256" key="2">
    <source>
        <dbReference type="SAM" id="MobiDB-lite"/>
    </source>
</evidence>
<evidence type="ECO:0000313" key="4">
    <source>
        <dbReference type="Proteomes" id="UP000031737"/>
    </source>
</evidence>
<feature type="coiled-coil region" evidence="1">
    <location>
        <begin position="197"/>
        <end position="241"/>
    </location>
</feature>
<gene>
    <name evidence="3" type="ORF">TRSC58_01664</name>
</gene>
<evidence type="ECO:0000256" key="1">
    <source>
        <dbReference type="SAM" id="Coils"/>
    </source>
</evidence>